<keyword evidence="3" id="KW-1185">Reference proteome</keyword>
<sequence length="311" mass="33473">MNWLLGLLACIAVAPFLREALRPPISSARKDTAPGDFAILSRGTTYYRWRGPVDAPIAVCVHGLTTPSLVWDRIADALVDMGFRVLTYDLYGRGLSDRARGLQDADFFARQLEELLSELGTHPKITLLGYSMGGAIVPAFAARHIDQLRQIVLIAPAGLGHDLGPASRIIANTGLLGKWLMLTVYARSMRRACNAERSIPSSIAGITDVQVSQINDRGFLPAVLSSLRGILDAPLDDAHRVIATAAVPTLAIWGEEDDVIPLVGRDTLAALNPHATSVVIDGAGHTLPYTDDDAVVAVLRDHLIRPDRTPG</sequence>
<gene>
    <name evidence="2" type="ORF">N7U68_09680</name>
</gene>
<keyword evidence="2" id="KW-0378">Hydrolase</keyword>
<dbReference type="RefSeq" id="WP_263048973.1">
    <property type="nucleotide sequence ID" value="NZ_CP106738.1"/>
</dbReference>
<evidence type="ECO:0000313" key="3">
    <source>
        <dbReference type="Proteomes" id="UP001064087"/>
    </source>
</evidence>
<feature type="domain" description="Serine aminopeptidase S33" evidence="1">
    <location>
        <begin position="59"/>
        <end position="287"/>
    </location>
</feature>
<dbReference type="InterPro" id="IPR029058">
    <property type="entry name" value="AB_hydrolase_fold"/>
</dbReference>
<dbReference type="Pfam" id="PF12146">
    <property type="entry name" value="Hydrolase_4"/>
    <property type="match status" value="1"/>
</dbReference>
<dbReference type="SUPFAM" id="SSF53474">
    <property type="entry name" value="alpha/beta-Hydrolases"/>
    <property type="match status" value="1"/>
</dbReference>
<dbReference type="InterPro" id="IPR000073">
    <property type="entry name" value="AB_hydrolase_1"/>
</dbReference>
<name>A0ABY6DFF7_9RHOB</name>
<dbReference type="Proteomes" id="UP001064087">
    <property type="component" value="Chromosome"/>
</dbReference>
<dbReference type="EMBL" id="CP106738">
    <property type="protein sequence ID" value="UXX84882.1"/>
    <property type="molecule type" value="Genomic_DNA"/>
</dbReference>
<accession>A0ABY6DFF7</accession>
<organism evidence="2 3">
    <name type="scientific">Roseovarius pelagicus</name>
    <dbReference type="NCBI Taxonomy" id="2980108"/>
    <lineage>
        <taxon>Bacteria</taxon>
        <taxon>Pseudomonadati</taxon>
        <taxon>Pseudomonadota</taxon>
        <taxon>Alphaproteobacteria</taxon>
        <taxon>Rhodobacterales</taxon>
        <taxon>Roseobacteraceae</taxon>
        <taxon>Roseovarius</taxon>
    </lineage>
</organism>
<evidence type="ECO:0000313" key="2">
    <source>
        <dbReference type="EMBL" id="UXX84882.1"/>
    </source>
</evidence>
<protein>
    <submittedName>
        <fullName evidence="2">Alpha/beta hydrolase</fullName>
    </submittedName>
</protein>
<dbReference type="PANTHER" id="PTHR43798">
    <property type="entry name" value="MONOACYLGLYCEROL LIPASE"/>
    <property type="match status" value="1"/>
</dbReference>
<dbReference type="InterPro" id="IPR022742">
    <property type="entry name" value="Hydrolase_4"/>
</dbReference>
<proteinExistence type="predicted"/>
<dbReference type="GO" id="GO:0016787">
    <property type="term" value="F:hydrolase activity"/>
    <property type="evidence" value="ECO:0007669"/>
    <property type="project" value="UniProtKB-KW"/>
</dbReference>
<dbReference type="PRINTS" id="PR00111">
    <property type="entry name" value="ABHYDROLASE"/>
</dbReference>
<reference evidence="2" key="1">
    <citation type="submission" date="2022-10" db="EMBL/GenBank/DDBJ databases">
        <title>Roseovarius pelagicus sp. nov., isolated from Arctic seawater.</title>
        <authorList>
            <person name="Hong Y.W."/>
            <person name="Hwang C.Y."/>
        </authorList>
    </citation>
    <scope>NUCLEOTIDE SEQUENCE</scope>
    <source>
        <strain evidence="2">HL-MP18</strain>
    </source>
</reference>
<dbReference type="InterPro" id="IPR050266">
    <property type="entry name" value="AB_hydrolase_sf"/>
</dbReference>
<evidence type="ECO:0000259" key="1">
    <source>
        <dbReference type="Pfam" id="PF12146"/>
    </source>
</evidence>
<dbReference type="PANTHER" id="PTHR43798:SF33">
    <property type="entry name" value="HYDROLASE, PUTATIVE (AFU_ORTHOLOGUE AFUA_2G14860)-RELATED"/>
    <property type="match status" value="1"/>
</dbReference>
<dbReference type="Gene3D" id="3.40.50.1820">
    <property type="entry name" value="alpha/beta hydrolase"/>
    <property type="match status" value="1"/>
</dbReference>